<dbReference type="VEuPathDB" id="MicrosporidiaDB:CWI38_0207p0050"/>
<dbReference type="AlphaFoldDB" id="A0A4Q9LZK9"/>
<keyword evidence="2" id="KW-0732">Signal</keyword>
<feature type="region of interest" description="Disordered" evidence="1">
    <location>
        <begin position="152"/>
        <end position="180"/>
    </location>
</feature>
<feature type="compositionally biased region" description="Acidic residues" evidence="1">
    <location>
        <begin position="165"/>
        <end position="180"/>
    </location>
</feature>
<sequence length="180" mass="21023">MKEKYIFTRKFFLCLHLLLLNRFRFKSSNRIRSHSTGHHNYNAVKILVYRSDRFILDMKMNKITLFGLIYKSGVEIIPYVMTWDGIVTKYHNSQLKKLEIPINIEEYIQSIVPKKTVETISFDLRRGLESELNAEESAERGSMCVIMRAEMPKEPTHPPKQAKIEEDEASVGVNEVEENA</sequence>
<organism evidence="3 4">
    <name type="scientific">Hamiltosporidium tvaerminnensis</name>
    <dbReference type="NCBI Taxonomy" id="1176355"/>
    <lineage>
        <taxon>Eukaryota</taxon>
        <taxon>Fungi</taxon>
        <taxon>Fungi incertae sedis</taxon>
        <taxon>Microsporidia</taxon>
        <taxon>Dubosqiidae</taxon>
        <taxon>Hamiltosporidium</taxon>
    </lineage>
</organism>
<evidence type="ECO:0000256" key="2">
    <source>
        <dbReference type="SAM" id="SignalP"/>
    </source>
</evidence>
<name>A0A4Q9LZK9_9MICR</name>
<feature type="chain" id="PRO_5020193065" evidence="2">
    <location>
        <begin position="29"/>
        <end position="180"/>
    </location>
</feature>
<reference evidence="3 4" key="1">
    <citation type="submission" date="2017-12" db="EMBL/GenBank/DDBJ databases">
        <authorList>
            <person name="Pombert J.-F."/>
            <person name="Haag K.L."/>
            <person name="Ebert D."/>
        </authorList>
    </citation>
    <scope>NUCLEOTIDE SEQUENCE [LARGE SCALE GENOMIC DNA]</scope>
    <source>
        <strain evidence="3">IL-G-3</strain>
    </source>
</reference>
<gene>
    <name evidence="3" type="ORF">CWI38_0207p0050</name>
</gene>
<protein>
    <submittedName>
        <fullName evidence="3">Uncharacterized protein</fullName>
    </submittedName>
</protein>
<accession>A0A4Q9LZK9</accession>
<feature type="signal peptide" evidence="2">
    <location>
        <begin position="1"/>
        <end position="28"/>
    </location>
</feature>
<proteinExistence type="predicted"/>
<dbReference type="EMBL" id="PITK01000207">
    <property type="protein sequence ID" value="TBU19513.1"/>
    <property type="molecule type" value="Genomic_DNA"/>
</dbReference>
<dbReference type="Proteomes" id="UP000292282">
    <property type="component" value="Unassembled WGS sequence"/>
</dbReference>
<dbReference type="OrthoDB" id="2192644at2759"/>
<evidence type="ECO:0000256" key="1">
    <source>
        <dbReference type="SAM" id="MobiDB-lite"/>
    </source>
</evidence>
<keyword evidence="4" id="KW-1185">Reference proteome</keyword>
<evidence type="ECO:0000313" key="4">
    <source>
        <dbReference type="Proteomes" id="UP000292282"/>
    </source>
</evidence>
<evidence type="ECO:0000313" key="3">
    <source>
        <dbReference type="EMBL" id="TBU19513.1"/>
    </source>
</evidence>
<comment type="caution">
    <text evidence="3">The sequence shown here is derived from an EMBL/GenBank/DDBJ whole genome shotgun (WGS) entry which is preliminary data.</text>
</comment>